<comment type="caution">
    <text evidence="1">The sequence shown here is derived from an EMBL/GenBank/DDBJ whole genome shotgun (WGS) entry which is preliminary data.</text>
</comment>
<proteinExistence type="predicted"/>
<reference evidence="1 2" key="1">
    <citation type="submission" date="2019-03" db="EMBL/GenBank/DDBJ databases">
        <title>Genomic Encyclopedia of Type Strains, Phase IV (KMG-IV): sequencing the most valuable type-strain genomes for metagenomic binning, comparative biology and taxonomic classification.</title>
        <authorList>
            <person name="Goeker M."/>
        </authorList>
    </citation>
    <scope>NUCLEOTIDE SEQUENCE [LARGE SCALE GENOMIC DNA]</scope>
    <source>
        <strain evidence="1 2">DSM 45765</strain>
    </source>
</reference>
<organism evidence="1 2">
    <name type="scientific">Tamaricihabitans halophyticus</name>
    <dbReference type="NCBI Taxonomy" id="1262583"/>
    <lineage>
        <taxon>Bacteria</taxon>
        <taxon>Bacillati</taxon>
        <taxon>Actinomycetota</taxon>
        <taxon>Actinomycetes</taxon>
        <taxon>Pseudonocardiales</taxon>
        <taxon>Pseudonocardiaceae</taxon>
        <taxon>Tamaricihabitans</taxon>
    </lineage>
</organism>
<protein>
    <submittedName>
        <fullName evidence="1">Enoyl-CoA hydratase/carnithine racemase</fullName>
    </submittedName>
</protein>
<dbReference type="SUPFAM" id="SSF52096">
    <property type="entry name" value="ClpP/crotonase"/>
    <property type="match status" value="1"/>
</dbReference>
<dbReference type="RefSeq" id="WP_243658799.1">
    <property type="nucleotide sequence ID" value="NZ_SLXQ01000001.1"/>
</dbReference>
<dbReference type="AlphaFoldDB" id="A0A4R2RAA6"/>
<sequence length="267" mass="28864">MPDQRSAEADREETVRAARDGRVLYIELNRPAKLNALRRVEVDALTAILREPGDVRAVVLAGAGGRAFSAGMDVAEFLALDQRTARDFITALRDLIHTVRTLPATTICAIDGHCLGGAFELALACDIRVVTTRSTYGLPEIKLGIPSVIDAALLPQFIGLGFAKEMIMTGDLYPATEPRAAALANQLVEPDQLTEQVSTFLSTVSGHTSTVLAAQKRIFEDWQNNGLTVAAQRSIEEFAGVFAQPDTHQALASYQQNLRTSPPPQDP</sequence>
<dbReference type="Proteomes" id="UP000294911">
    <property type="component" value="Unassembled WGS sequence"/>
</dbReference>
<gene>
    <name evidence="1" type="ORF">EV191_101576</name>
</gene>
<dbReference type="InterPro" id="IPR029045">
    <property type="entry name" value="ClpP/crotonase-like_dom_sf"/>
</dbReference>
<dbReference type="PANTHER" id="PTHR11941:SF54">
    <property type="entry name" value="ENOYL-COA HYDRATASE, MITOCHONDRIAL"/>
    <property type="match status" value="1"/>
</dbReference>
<dbReference type="Pfam" id="PF00378">
    <property type="entry name" value="ECH_1"/>
    <property type="match status" value="1"/>
</dbReference>
<name>A0A4R2RAA6_9PSEU</name>
<dbReference type="EMBL" id="SLXQ01000001">
    <property type="protein sequence ID" value="TCP56631.1"/>
    <property type="molecule type" value="Genomic_DNA"/>
</dbReference>
<evidence type="ECO:0000313" key="2">
    <source>
        <dbReference type="Proteomes" id="UP000294911"/>
    </source>
</evidence>
<dbReference type="Gene3D" id="3.90.226.10">
    <property type="entry name" value="2-enoyl-CoA Hydratase, Chain A, domain 1"/>
    <property type="match status" value="1"/>
</dbReference>
<accession>A0A4R2RAA6</accession>
<keyword evidence="2" id="KW-1185">Reference proteome</keyword>
<dbReference type="GO" id="GO:0003824">
    <property type="term" value="F:catalytic activity"/>
    <property type="evidence" value="ECO:0007669"/>
    <property type="project" value="UniProtKB-ARBA"/>
</dbReference>
<dbReference type="PANTHER" id="PTHR11941">
    <property type="entry name" value="ENOYL-COA HYDRATASE-RELATED"/>
    <property type="match status" value="1"/>
</dbReference>
<dbReference type="GO" id="GO:0006635">
    <property type="term" value="P:fatty acid beta-oxidation"/>
    <property type="evidence" value="ECO:0007669"/>
    <property type="project" value="TreeGrafter"/>
</dbReference>
<evidence type="ECO:0000313" key="1">
    <source>
        <dbReference type="EMBL" id="TCP56631.1"/>
    </source>
</evidence>
<dbReference type="InterPro" id="IPR001753">
    <property type="entry name" value="Enoyl-CoA_hydra/iso"/>
</dbReference>
<dbReference type="CDD" id="cd06558">
    <property type="entry name" value="crotonase-like"/>
    <property type="match status" value="1"/>
</dbReference>